<dbReference type="RefSeq" id="WP_146507590.1">
    <property type="nucleotide sequence ID" value="NZ_SIHI01000001.1"/>
</dbReference>
<accession>A0A5C5X533</accession>
<organism evidence="1 2">
    <name type="scientific">Thalassoglobus neptunius</name>
    <dbReference type="NCBI Taxonomy" id="1938619"/>
    <lineage>
        <taxon>Bacteria</taxon>
        <taxon>Pseudomonadati</taxon>
        <taxon>Planctomycetota</taxon>
        <taxon>Planctomycetia</taxon>
        <taxon>Planctomycetales</taxon>
        <taxon>Planctomycetaceae</taxon>
        <taxon>Thalassoglobus</taxon>
    </lineage>
</organism>
<reference evidence="1 2" key="1">
    <citation type="submission" date="2019-02" db="EMBL/GenBank/DDBJ databases">
        <title>Deep-cultivation of Planctomycetes and their phenomic and genomic characterization uncovers novel biology.</title>
        <authorList>
            <person name="Wiegand S."/>
            <person name="Jogler M."/>
            <person name="Boedeker C."/>
            <person name="Pinto D."/>
            <person name="Vollmers J."/>
            <person name="Rivas-Marin E."/>
            <person name="Kohn T."/>
            <person name="Peeters S.H."/>
            <person name="Heuer A."/>
            <person name="Rast P."/>
            <person name="Oberbeckmann S."/>
            <person name="Bunk B."/>
            <person name="Jeske O."/>
            <person name="Meyerdierks A."/>
            <person name="Storesund J.E."/>
            <person name="Kallscheuer N."/>
            <person name="Luecker S."/>
            <person name="Lage O.M."/>
            <person name="Pohl T."/>
            <person name="Merkel B.J."/>
            <person name="Hornburger P."/>
            <person name="Mueller R.-W."/>
            <person name="Bruemmer F."/>
            <person name="Labrenz M."/>
            <person name="Spormann A.M."/>
            <person name="Op Den Camp H."/>
            <person name="Overmann J."/>
            <person name="Amann R."/>
            <person name="Jetten M.S.M."/>
            <person name="Mascher T."/>
            <person name="Medema M.H."/>
            <person name="Devos D.P."/>
            <person name="Kaster A.-K."/>
            <person name="Ovreas L."/>
            <person name="Rohde M."/>
            <person name="Galperin M.Y."/>
            <person name="Jogler C."/>
        </authorList>
    </citation>
    <scope>NUCLEOTIDE SEQUENCE [LARGE SCALE GENOMIC DNA]</scope>
    <source>
        <strain evidence="1 2">KOR42</strain>
    </source>
</reference>
<dbReference type="OrthoDB" id="9791752at2"/>
<protein>
    <recommendedName>
        <fullName evidence="3">HTH iclR-type domain-containing protein</fullName>
    </recommendedName>
</protein>
<sequence length="80" mass="9113">MTFKQATKHFKPTADALRVLGYLNSRPGGSGILLICDRLGLSYNTVYAILDRAADCHLVDYYARDGWKIRKPGREFLKQH</sequence>
<dbReference type="SUPFAM" id="SSF46785">
    <property type="entry name" value="Winged helix' DNA-binding domain"/>
    <property type="match status" value="1"/>
</dbReference>
<dbReference type="AlphaFoldDB" id="A0A5C5X533"/>
<evidence type="ECO:0008006" key="3">
    <source>
        <dbReference type="Google" id="ProtNLM"/>
    </source>
</evidence>
<dbReference type="InterPro" id="IPR036390">
    <property type="entry name" value="WH_DNA-bd_sf"/>
</dbReference>
<gene>
    <name evidence="1" type="ORF">KOR42_10730</name>
</gene>
<proteinExistence type="predicted"/>
<dbReference type="Proteomes" id="UP000317243">
    <property type="component" value="Unassembled WGS sequence"/>
</dbReference>
<name>A0A5C5X533_9PLAN</name>
<dbReference type="EMBL" id="SIHI01000001">
    <property type="protein sequence ID" value="TWT57709.1"/>
    <property type="molecule type" value="Genomic_DNA"/>
</dbReference>
<keyword evidence="2" id="KW-1185">Reference proteome</keyword>
<evidence type="ECO:0000313" key="2">
    <source>
        <dbReference type="Proteomes" id="UP000317243"/>
    </source>
</evidence>
<evidence type="ECO:0000313" key="1">
    <source>
        <dbReference type="EMBL" id="TWT57709.1"/>
    </source>
</evidence>
<comment type="caution">
    <text evidence="1">The sequence shown here is derived from an EMBL/GenBank/DDBJ whole genome shotgun (WGS) entry which is preliminary data.</text>
</comment>